<dbReference type="OrthoDB" id="5294844at2"/>
<name>A0A157ZU01_9BURK</name>
<comment type="caution">
    <text evidence="2">The sequence shown here is derived from an EMBL/GenBank/DDBJ whole genome shotgun (WGS) entry which is preliminary data.</text>
</comment>
<dbReference type="InterPro" id="IPR050483">
    <property type="entry name" value="CoA-transferase_III_domain"/>
</dbReference>
<dbReference type="PANTHER" id="PTHR48207:SF3">
    <property type="entry name" value="SUCCINATE--HYDROXYMETHYLGLUTARATE COA-TRANSFERASE"/>
    <property type="match status" value="1"/>
</dbReference>
<proteinExistence type="predicted"/>
<evidence type="ECO:0000313" key="2">
    <source>
        <dbReference type="EMBL" id="SAK48949.1"/>
    </source>
</evidence>
<organism evidence="2 3">
    <name type="scientific">Caballeronia ptereochthonis</name>
    <dbReference type="NCBI Taxonomy" id="1777144"/>
    <lineage>
        <taxon>Bacteria</taxon>
        <taxon>Pseudomonadati</taxon>
        <taxon>Pseudomonadota</taxon>
        <taxon>Betaproteobacteria</taxon>
        <taxon>Burkholderiales</taxon>
        <taxon>Burkholderiaceae</taxon>
        <taxon>Caballeronia</taxon>
    </lineage>
</organism>
<gene>
    <name evidence="2" type="ORF">AWB83_01014</name>
</gene>
<dbReference type="Proteomes" id="UP000054978">
    <property type="component" value="Unassembled WGS sequence"/>
</dbReference>
<dbReference type="InterPro" id="IPR023606">
    <property type="entry name" value="CoA-Trfase_III_dom_1_sf"/>
</dbReference>
<dbReference type="Gene3D" id="3.40.50.10540">
    <property type="entry name" value="Crotonobetainyl-coa:carnitine coa-transferase, domain 1"/>
    <property type="match status" value="1"/>
</dbReference>
<dbReference type="GO" id="GO:0008410">
    <property type="term" value="F:CoA-transferase activity"/>
    <property type="evidence" value="ECO:0007669"/>
    <property type="project" value="TreeGrafter"/>
</dbReference>
<sequence length="382" mass="41250">MAGALEGIKVLDLSRFIAGPFCAMQLADLGADVVKVERKGSGEETRQNLPQLNGESLYFITFNRNKRSMTLDFRDPEDQETLRKLIAKADVLIENFRPGTMEKMGCGWDALRELNPRLVMVRISGFGQTGPLAQRPCFDAIAQAMSGLMSITGQPDGPPTVAGTFMVDYASGLYATIGTLAALNVRSQTGRGQLVESTLIESAISMLISAIPAQAQLGQPMTRAGNTDRYTAPVNSYPSADGAYVYLAAGTDGLFPRLVEAMDQSSLLTDERFSTQHARLRNADAINAIVAAWVGRHTAHDVVAAMDRVGVPCAKVATLDEVVSNPQLIARKQIVDIEHPVAGRYSTHGVTVSLSETPGEIRRPPPRVGEHTDEVLRGWGIE</sequence>
<dbReference type="RefSeq" id="WP_159463014.1">
    <property type="nucleotide sequence ID" value="NZ_FCOB02000004.1"/>
</dbReference>
<keyword evidence="3" id="KW-1185">Reference proteome</keyword>
<dbReference type="SUPFAM" id="SSF89796">
    <property type="entry name" value="CoA-transferase family III (CaiB/BaiF)"/>
    <property type="match status" value="1"/>
</dbReference>
<reference evidence="2" key="1">
    <citation type="submission" date="2016-01" db="EMBL/GenBank/DDBJ databases">
        <authorList>
            <person name="Peeters C."/>
        </authorList>
    </citation>
    <scope>NUCLEOTIDE SEQUENCE [LARGE SCALE GENOMIC DNA]</scope>
    <source>
        <strain evidence="2">LMG 29326</strain>
    </source>
</reference>
<dbReference type="AlphaFoldDB" id="A0A157ZU01"/>
<dbReference type="InterPro" id="IPR044855">
    <property type="entry name" value="CoA-Trfase_III_dom3_sf"/>
</dbReference>
<dbReference type="EMBL" id="FCOB02000004">
    <property type="protein sequence ID" value="SAK48949.1"/>
    <property type="molecule type" value="Genomic_DNA"/>
</dbReference>
<keyword evidence="1" id="KW-0808">Transferase</keyword>
<dbReference type="STRING" id="1777144.AWB83_01014"/>
<dbReference type="InterPro" id="IPR003673">
    <property type="entry name" value="CoA-Trfase_fam_III"/>
</dbReference>
<dbReference type="Gene3D" id="3.30.1540.10">
    <property type="entry name" value="formyl-coa transferase, domain 3"/>
    <property type="match status" value="1"/>
</dbReference>
<dbReference type="PANTHER" id="PTHR48207">
    <property type="entry name" value="SUCCINATE--HYDROXYMETHYLGLUTARATE COA-TRANSFERASE"/>
    <property type="match status" value="1"/>
</dbReference>
<evidence type="ECO:0000313" key="3">
    <source>
        <dbReference type="Proteomes" id="UP000054978"/>
    </source>
</evidence>
<dbReference type="Pfam" id="PF02515">
    <property type="entry name" value="CoA_transf_3"/>
    <property type="match status" value="1"/>
</dbReference>
<evidence type="ECO:0000256" key="1">
    <source>
        <dbReference type="ARBA" id="ARBA00022679"/>
    </source>
</evidence>
<accession>A0A157ZU01</accession>
<protein>
    <submittedName>
        <fullName evidence="2">L-carnitine dehydratase/bile acid-inducible protein F</fullName>
    </submittedName>
</protein>